<dbReference type="HOGENOM" id="CLU_2835967_0_0_1"/>
<sequence>MLICKCIMCACIALKLIVARLIYNMDLSEKLNCNSISRHIIYQQTYLQLGTDHFWETIQITMSFHF</sequence>
<evidence type="ECO:0000313" key="3">
    <source>
        <dbReference type="Proteomes" id="UP000006729"/>
    </source>
</evidence>
<dbReference type="EMBL" id="CM009297">
    <property type="protein sequence ID" value="PNT23348.1"/>
    <property type="molecule type" value="Genomic_DNA"/>
</dbReference>
<evidence type="ECO:0008006" key="4">
    <source>
        <dbReference type="Google" id="ProtNLM"/>
    </source>
</evidence>
<feature type="signal peptide" evidence="1">
    <location>
        <begin position="1"/>
        <end position="19"/>
    </location>
</feature>
<reference evidence="2 3" key="1">
    <citation type="journal article" date="2006" name="Science">
        <title>The genome of black cottonwood, Populus trichocarpa (Torr. &amp; Gray).</title>
        <authorList>
            <person name="Tuskan G.A."/>
            <person name="Difazio S."/>
            <person name="Jansson S."/>
            <person name="Bohlmann J."/>
            <person name="Grigoriev I."/>
            <person name="Hellsten U."/>
            <person name="Putnam N."/>
            <person name="Ralph S."/>
            <person name="Rombauts S."/>
            <person name="Salamov A."/>
            <person name="Schein J."/>
            <person name="Sterck L."/>
            <person name="Aerts A."/>
            <person name="Bhalerao R.R."/>
            <person name="Bhalerao R.P."/>
            <person name="Blaudez D."/>
            <person name="Boerjan W."/>
            <person name="Brun A."/>
            <person name="Brunner A."/>
            <person name="Busov V."/>
            <person name="Campbell M."/>
            <person name="Carlson J."/>
            <person name="Chalot M."/>
            <person name="Chapman J."/>
            <person name="Chen G.L."/>
            <person name="Cooper D."/>
            <person name="Coutinho P.M."/>
            <person name="Couturier J."/>
            <person name="Covert S."/>
            <person name="Cronk Q."/>
            <person name="Cunningham R."/>
            <person name="Davis J."/>
            <person name="Degroeve S."/>
            <person name="Dejardin A."/>
            <person name="Depamphilis C."/>
            <person name="Detter J."/>
            <person name="Dirks B."/>
            <person name="Dubchak I."/>
            <person name="Duplessis S."/>
            <person name="Ehlting J."/>
            <person name="Ellis B."/>
            <person name="Gendler K."/>
            <person name="Goodstein D."/>
            <person name="Gribskov M."/>
            <person name="Grimwood J."/>
            <person name="Groover A."/>
            <person name="Gunter L."/>
            <person name="Hamberger B."/>
            <person name="Heinze B."/>
            <person name="Helariutta Y."/>
            <person name="Henrissat B."/>
            <person name="Holligan D."/>
            <person name="Holt R."/>
            <person name="Huang W."/>
            <person name="Islam-Faridi N."/>
            <person name="Jones S."/>
            <person name="Jones-Rhoades M."/>
            <person name="Jorgensen R."/>
            <person name="Joshi C."/>
            <person name="Kangasjarvi J."/>
            <person name="Karlsson J."/>
            <person name="Kelleher C."/>
            <person name="Kirkpatrick R."/>
            <person name="Kirst M."/>
            <person name="Kohler A."/>
            <person name="Kalluri U."/>
            <person name="Larimer F."/>
            <person name="Leebens-Mack J."/>
            <person name="Leple J.C."/>
            <person name="Locascio P."/>
            <person name="Lou Y."/>
            <person name="Lucas S."/>
            <person name="Martin F."/>
            <person name="Montanini B."/>
            <person name="Napoli C."/>
            <person name="Nelson D.R."/>
            <person name="Nelson C."/>
            <person name="Nieminen K."/>
            <person name="Nilsson O."/>
            <person name="Pereda V."/>
            <person name="Peter G."/>
            <person name="Philippe R."/>
            <person name="Pilate G."/>
            <person name="Poliakov A."/>
            <person name="Razumovskaya J."/>
            <person name="Richardson P."/>
            <person name="Rinaldi C."/>
            <person name="Ritland K."/>
            <person name="Rouze P."/>
            <person name="Ryaboy D."/>
            <person name="Schmutz J."/>
            <person name="Schrader J."/>
            <person name="Segerman B."/>
            <person name="Shin H."/>
            <person name="Siddiqui A."/>
            <person name="Sterky F."/>
            <person name="Terry A."/>
            <person name="Tsai C.J."/>
            <person name="Uberbacher E."/>
            <person name="Unneberg P."/>
            <person name="Vahala J."/>
            <person name="Wall K."/>
            <person name="Wessler S."/>
            <person name="Yang G."/>
            <person name="Yin T."/>
            <person name="Douglas C."/>
            <person name="Marra M."/>
            <person name="Sandberg G."/>
            <person name="Van de Peer Y."/>
            <person name="Rokhsar D."/>
        </authorList>
    </citation>
    <scope>NUCLEOTIDE SEQUENCE [LARGE SCALE GENOMIC DNA]</scope>
    <source>
        <strain evidence="3">cv. Nisqually</strain>
    </source>
</reference>
<keyword evidence="3" id="KW-1185">Reference proteome</keyword>
<dbReference type="Proteomes" id="UP000006729">
    <property type="component" value="Chromosome 8"/>
</dbReference>
<accession>U5G1T5</accession>
<organism evidence="2 3">
    <name type="scientific">Populus trichocarpa</name>
    <name type="common">Western balsam poplar</name>
    <name type="synonym">Populus balsamifera subsp. trichocarpa</name>
    <dbReference type="NCBI Taxonomy" id="3694"/>
    <lineage>
        <taxon>Eukaryota</taxon>
        <taxon>Viridiplantae</taxon>
        <taxon>Streptophyta</taxon>
        <taxon>Embryophyta</taxon>
        <taxon>Tracheophyta</taxon>
        <taxon>Spermatophyta</taxon>
        <taxon>Magnoliopsida</taxon>
        <taxon>eudicotyledons</taxon>
        <taxon>Gunneridae</taxon>
        <taxon>Pentapetalae</taxon>
        <taxon>rosids</taxon>
        <taxon>fabids</taxon>
        <taxon>Malpighiales</taxon>
        <taxon>Salicaceae</taxon>
        <taxon>Saliceae</taxon>
        <taxon>Populus</taxon>
    </lineage>
</organism>
<evidence type="ECO:0000256" key="1">
    <source>
        <dbReference type="SAM" id="SignalP"/>
    </source>
</evidence>
<gene>
    <name evidence="2" type="ORF">POPTR_008G077200</name>
</gene>
<dbReference type="AlphaFoldDB" id="U5G1T5"/>
<name>U5G1T5_POPTR</name>
<feature type="chain" id="PRO_5030178253" description="Secreted protein" evidence="1">
    <location>
        <begin position="20"/>
        <end position="66"/>
    </location>
</feature>
<evidence type="ECO:0000313" key="2">
    <source>
        <dbReference type="EMBL" id="PNT23348.1"/>
    </source>
</evidence>
<proteinExistence type="predicted"/>
<dbReference type="InParanoid" id="U5G1T5"/>
<keyword evidence="1" id="KW-0732">Signal</keyword>
<protein>
    <recommendedName>
        <fullName evidence="4">Secreted protein</fullName>
    </recommendedName>
</protein>